<comment type="function">
    <text evidence="5">Involved in chemotaxis. Part of a chemotaxis signal transduction system that modulates chemotaxis in response to various stimuli. Catalyzes the demethylation of specific methylglutamate residues introduced into the chemoreceptors (methyl-accepting chemotaxis proteins or MCP) by CheR. Also mediates the irreversible deamidation of specific glutamine residues to glutamic acid.</text>
</comment>
<protein>
    <recommendedName>
        <fullName evidence="5">Protein-glutamate methylesterase/protein-glutamine glutaminase</fullName>
        <ecNumber evidence="5">3.1.1.61</ecNumber>
        <ecNumber evidence="5">3.5.1.44</ecNumber>
    </recommendedName>
</protein>
<comment type="domain">
    <text evidence="5">Contains a C-terminal catalytic domain, and an N-terminal region which modulates catalytic activity.</text>
</comment>
<evidence type="ECO:0000256" key="4">
    <source>
        <dbReference type="ARBA" id="ARBA00048267"/>
    </source>
</evidence>
<dbReference type="InterPro" id="IPR001789">
    <property type="entry name" value="Sig_transdc_resp-reg_receiver"/>
</dbReference>
<keyword evidence="11" id="KW-1185">Reference proteome</keyword>
<feature type="active site" evidence="5 6">
    <location>
        <position position="199"/>
    </location>
</feature>
<evidence type="ECO:0000256" key="7">
    <source>
        <dbReference type="PROSITE-ProRule" id="PRU00169"/>
    </source>
</evidence>
<evidence type="ECO:0000259" key="8">
    <source>
        <dbReference type="PROSITE" id="PS50110"/>
    </source>
</evidence>
<dbReference type="InterPro" id="IPR011006">
    <property type="entry name" value="CheY-like_superfamily"/>
</dbReference>
<dbReference type="PANTHER" id="PTHR42872">
    <property type="entry name" value="PROTEIN-GLUTAMATE METHYLESTERASE/PROTEIN-GLUTAMINE GLUTAMINASE"/>
    <property type="match status" value="1"/>
</dbReference>
<evidence type="ECO:0000256" key="2">
    <source>
        <dbReference type="ARBA" id="ARBA00022500"/>
    </source>
</evidence>
<dbReference type="SUPFAM" id="SSF52738">
    <property type="entry name" value="Methylesterase CheB, C-terminal domain"/>
    <property type="match status" value="1"/>
</dbReference>
<comment type="catalytic activity">
    <reaction evidence="5">
        <text>L-glutaminyl-[protein] + H2O = L-glutamyl-[protein] + NH4(+)</text>
        <dbReference type="Rhea" id="RHEA:16441"/>
        <dbReference type="Rhea" id="RHEA-COMP:10207"/>
        <dbReference type="Rhea" id="RHEA-COMP:10208"/>
        <dbReference type="ChEBI" id="CHEBI:15377"/>
        <dbReference type="ChEBI" id="CHEBI:28938"/>
        <dbReference type="ChEBI" id="CHEBI:29973"/>
        <dbReference type="ChEBI" id="CHEBI:30011"/>
        <dbReference type="EC" id="3.5.1.44"/>
    </reaction>
</comment>
<evidence type="ECO:0000259" key="9">
    <source>
        <dbReference type="PROSITE" id="PS50122"/>
    </source>
</evidence>
<evidence type="ECO:0000313" key="10">
    <source>
        <dbReference type="EMBL" id="EDM78304.1"/>
    </source>
</evidence>
<feature type="modified residue" description="4-aspartylphosphate" evidence="5 7">
    <location>
        <position position="51"/>
    </location>
</feature>
<dbReference type="AlphaFoldDB" id="A6G728"/>
<dbReference type="SUPFAM" id="SSF52172">
    <property type="entry name" value="CheY-like"/>
    <property type="match status" value="1"/>
</dbReference>
<comment type="caution">
    <text evidence="10">The sequence shown here is derived from an EMBL/GenBank/DDBJ whole genome shotgun (WGS) entry which is preliminary data.</text>
</comment>
<evidence type="ECO:0000256" key="6">
    <source>
        <dbReference type="PROSITE-ProRule" id="PRU00050"/>
    </source>
</evidence>
<dbReference type="GO" id="GO:0005737">
    <property type="term" value="C:cytoplasm"/>
    <property type="evidence" value="ECO:0007669"/>
    <property type="project" value="UniProtKB-SubCell"/>
</dbReference>
<evidence type="ECO:0000256" key="1">
    <source>
        <dbReference type="ARBA" id="ARBA00022490"/>
    </source>
</evidence>
<dbReference type="HAMAP" id="MF_00099">
    <property type="entry name" value="CheB_chemtxs"/>
    <property type="match status" value="1"/>
</dbReference>
<feature type="domain" description="Response regulatory" evidence="8">
    <location>
        <begin position="1"/>
        <end position="115"/>
    </location>
</feature>
<dbReference type="InterPro" id="IPR035909">
    <property type="entry name" value="CheB_C"/>
</dbReference>
<dbReference type="InterPro" id="IPR008248">
    <property type="entry name" value="CheB-like"/>
</dbReference>
<dbReference type="PROSITE" id="PS50122">
    <property type="entry name" value="CHEB"/>
    <property type="match status" value="1"/>
</dbReference>
<keyword evidence="1 5" id="KW-0963">Cytoplasm</keyword>
<evidence type="ECO:0000256" key="3">
    <source>
        <dbReference type="ARBA" id="ARBA00022801"/>
    </source>
</evidence>
<comment type="PTM">
    <text evidence="5">Phosphorylated by CheA. Phosphorylation of the N-terminal regulatory domain activates the methylesterase activity.</text>
</comment>
<dbReference type="EMBL" id="ABCS01000032">
    <property type="protein sequence ID" value="EDM78304.1"/>
    <property type="molecule type" value="Genomic_DNA"/>
</dbReference>
<dbReference type="eggNOG" id="COG2201">
    <property type="taxonomic scope" value="Bacteria"/>
</dbReference>
<dbReference type="InterPro" id="IPR000673">
    <property type="entry name" value="Sig_transdc_resp-reg_Me-estase"/>
</dbReference>
<dbReference type="CDD" id="cd16432">
    <property type="entry name" value="CheB_Rec"/>
    <property type="match status" value="1"/>
</dbReference>
<comment type="similarity">
    <text evidence="5">Belongs to the CheB family.</text>
</comment>
<dbReference type="Gene3D" id="3.40.50.180">
    <property type="entry name" value="Methylesterase CheB, C-terminal domain"/>
    <property type="match status" value="1"/>
</dbReference>
<keyword evidence="2 5" id="KW-0145">Chemotaxis</keyword>
<dbReference type="CDD" id="cd17541">
    <property type="entry name" value="REC_CheB-like"/>
    <property type="match status" value="1"/>
</dbReference>
<dbReference type="PIRSF" id="PIRSF000876">
    <property type="entry name" value="RR_chemtxs_CheB"/>
    <property type="match status" value="1"/>
</dbReference>
<comment type="subcellular location">
    <subcellularLocation>
        <location evidence="5">Cytoplasm</location>
    </subcellularLocation>
</comment>
<dbReference type="GO" id="GO:0008984">
    <property type="term" value="F:protein-glutamate methylesterase activity"/>
    <property type="evidence" value="ECO:0007669"/>
    <property type="project" value="UniProtKB-UniRule"/>
</dbReference>
<organism evidence="10 11">
    <name type="scientific">Plesiocystis pacifica SIR-1</name>
    <dbReference type="NCBI Taxonomy" id="391625"/>
    <lineage>
        <taxon>Bacteria</taxon>
        <taxon>Pseudomonadati</taxon>
        <taxon>Myxococcota</taxon>
        <taxon>Polyangia</taxon>
        <taxon>Nannocystales</taxon>
        <taxon>Nannocystaceae</taxon>
        <taxon>Plesiocystis</taxon>
    </lineage>
</organism>
<dbReference type="STRING" id="391625.PPSIR1_08996"/>
<proteinExistence type="inferred from homology"/>
<dbReference type="PROSITE" id="PS50110">
    <property type="entry name" value="RESPONSE_REGULATORY"/>
    <property type="match status" value="1"/>
</dbReference>
<name>A6G728_9BACT</name>
<dbReference type="EC" id="3.5.1.44" evidence="5"/>
<evidence type="ECO:0000256" key="5">
    <source>
        <dbReference type="HAMAP-Rule" id="MF_00099"/>
    </source>
</evidence>
<dbReference type="GO" id="GO:0050568">
    <property type="term" value="F:protein-glutamine glutaminase activity"/>
    <property type="evidence" value="ECO:0007669"/>
    <property type="project" value="UniProtKB-UniRule"/>
</dbReference>
<dbReference type="Gene3D" id="3.40.50.2300">
    <property type="match status" value="1"/>
</dbReference>
<feature type="active site" evidence="5 6">
    <location>
        <position position="172"/>
    </location>
</feature>
<dbReference type="Pfam" id="PF01339">
    <property type="entry name" value="CheB_methylest"/>
    <property type="match status" value="1"/>
</dbReference>
<feature type="active site" evidence="5 6">
    <location>
        <position position="300"/>
    </location>
</feature>
<dbReference type="NCBIfam" id="NF001965">
    <property type="entry name" value="PRK00742.1"/>
    <property type="match status" value="1"/>
</dbReference>
<dbReference type="Pfam" id="PF00072">
    <property type="entry name" value="Response_reg"/>
    <property type="match status" value="1"/>
</dbReference>
<comment type="catalytic activity">
    <reaction evidence="4 5">
        <text>[protein]-L-glutamate 5-O-methyl ester + H2O = L-glutamyl-[protein] + methanol + H(+)</text>
        <dbReference type="Rhea" id="RHEA:23236"/>
        <dbReference type="Rhea" id="RHEA-COMP:10208"/>
        <dbReference type="Rhea" id="RHEA-COMP:10311"/>
        <dbReference type="ChEBI" id="CHEBI:15377"/>
        <dbReference type="ChEBI" id="CHEBI:15378"/>
        <dbReference type="ChEBI" id="CHEBI:17790"/>
        <dbReference type="ChEBI" id="CHEBI:29973"/>
        <dbReference type="ChEBI" id="CHEBI:82795"/>
        <dbReference type="EC" id="3.1.1.61"/>
    </reaction>
</comment>
<evidence type="ECO:0000313" key="11">
    <source>
        <dbReference type="Proteomes" id="UP000005801"/>
    </source>
</evidence>
<dbReference type="PANTHER" id="PTHR42872:SF6">
    <property type="entry name" value="PROTEIN-GLUTAMATE METHYLESTERASE_PROTEIN-GLUTAMINE GLUTAMINASE"/>
    <property type="match status" value="1"/>
</dbReference>
<keyword evidence="3 5" id="KW-0378">Hydrolase</keyword>
<dbReference type="GO" id="GO:0000156">
    <property type="term" value="F:phosphorelay response regulator activity"/>
    <property type="evidence" value="ECO:0007669"/>
    <property type="project" value="InterPro"/>
</dbReference>
<dbReference type="Proteomes" id="UP000005801">
    <property type="component" value="Unassembled WGS sequence"/>
</dbReference>
<keyword evidence="5 7" id="KW-0597">Phosphoprotein</keyword>
<feature type="domain" description="CheB-type methylesterase" evidence="9">
    <location>
        <begin position="160"/>
        <end position="358"/>
    </location>
</feature>
<gene>
    <name evidence="5" type="primary">cheB</name>
    <name evidence="10" type="ORF">PPSIR1_08996</name>
</gene>
<dbReference type="EC" id="3.1.1.61" evidence="5"/>
<dbReference type="SMART" id="SM00448">
    <property type="entry name" value="REC"/>
    <property type="match status" value="1"/>
</dbReference>
<accession>A6G728</accession>
<dbReference type="GO" id="GO:0006935">
    <property type="term" value="P:chemotaxis"/>
    <property type="evidence" value="ECO:0007669"/>
    <property type="project" value="UniProtKB-UniRule"/>
</dbReference>
<sequence length="361" mass="38408">MLVVDDSAYNRQTITSMLESRDGVEVIARATNGKEALKLAFDLEPDVITLDLEMPEMDGFSFLRLLMSRRPIPVLVISGYAQRDNVFRALELGALDFIAKPRRHISPDIRNIEDDLGAKIAMVRRLQAVRLKQRAQALAAQGARPGMSDLDDGDGQTLEGKPARVVVGIGSSTGGPPAIQQLLAGLPAELPAAVLISQHMPARFTKAFAARLDRVVDMRVVEASDGQPVCEGVVYIVPGSSNLEVEARAGGGATIRIVEPQPTRTGAVPLTPSADHMLKSLSAVFGRRLIAVILTGMGSDGTNGTIAARRLGAAVLVEDPRTAVMPGMPHSAMEAGTVDRALPLEQLNQAIIEVVNGRLPG</sequence>
<reference evidence="10 11" key="1">
    <citation type="submission" date="2007-06" db="EMBL/GenBank/DDBJ databases">
        <authorList>
            <person name="Shimkets L."/>
            <person name="Ferriera S."/>
            <person name="Johnson J."/>
            <person name="Kravitz S."/>
            <person name="Beeson K."/>
            <person name="Sutton G."/>
            <person name="Rogers Y.-H."/>
            <person name="Friedman R."/>
            <person name="Frazier M."/>
            <person name="Venter J.C."/>
        </authorList>
    </citation>
    <scope>NUCLEOTIDE SEQUENCE [LARGE SCALE GENOMIC DNA]</scope>
    <source>
        <strain evidence="10 11">SIR-1</strain>
    </source>
</reference>